<name>A0A0A9CH23_ARUDO</name>
<protein>
    <submittedName>
        <fullName evidence="1">Uncharacterized protein</fullName>
    </submittedName>
</protein>
<reference evidence="1" key="1">
    <citation type="submission" date="2014-09" db="EMBL/GenBank/DDBJ databases">
        <authorList>
            <person name="Magalhaes I.L.F."/>
            <person name="Oliveira U."/>
            <person name="Santos F.R."/>
            <person name="Vidigal T.H.D.A."/>
            <person name="Brescovit A.D."/>
            <person name="Santos A.J."/>
        </authorList>
    </citation>
    <scope>NUCLEOTIDE SEQUENCE</scope>
    <source>
        <tissue evidence="1">Shoot tissue taken approximately 20 cm above the soil surface</tissue>
    </source>
</reference>
<evidence type="ECO:0000313" key="1">
    <source>
        <dbReference type="EMBL" id="JAD73763.1"/>
    </source>
</evidence>
<dbReference type="EMBL" id="GBRH01224132">
    <property type="protein sequence ID" value="JAD73763.1"/>
    <property type="molecule type" value="Transcribed_RNA"/>
</dbReference>
<dbReference type="AlphaFoldDB" id="A0A0A9CH23"/>
<organism evidence="1">
    <name type="scientific">Arundo donax</name>
    <name type="common">Giant reed</name>
    <name type="synonym">Donax arundinaceus</name>
    <dbReference type="NCBI Taxonomy" id="35708"/>
    <lineage>
        <taxon>Eukaryota</taxon>
        <taxon>Viridiplantae</taxon>
        <taxon>Streptophyta</taxon>
        <taxon>Embryophyta</taxon>
        <taxon>Tracheophyta</taxon>
        <taxon>Spermatophyta</taxon>
        <taxon>Magnoliopsida</taxon>
        <taxon>Liliopsida</taxon>
        <taxon>Poales</taxon>
        <taxon>Poaceae</taxon>
        <taxon>PACMAD clade</taxon>
        <taxon>Arundinoideae</taxon>
        <taxon>Arundineae</taxon>
        <taxon>Arundo</taxon>
    </lineage>
</organism>
<reference evidence="1" key="2">
    <citation type="journal article" date="2015" name="Data Brief">
        <title>Shoot transcriptome of the giant reed, Arundo donax.</title>
        <authorList>
            <person name="Barrero R.A."/>
            <person name="Guerrero F.D."/>
            <person name="Moolhuijzen P."/>
            <person name="Goolsby J.A."/>
            <person name="Tidwell J."/>
            <person name="Bellgard S.E."/>
            <person name="Bellgard M.I."/>
        </authorList>
    </citation>
    <scope>NUCLEOTIDE SEQUENCE</scope>
    <source>
        <tissue evidence="1">Shoot tissue taken approximately 20 cm above the soil surface</tissue>
    </source>
</reference>
<sequence>MLEYFEDLRYVFKICSTETLNYYFLNQSDSV</sequence>
<accession>A0A0A9CH23</accession>
<proteinExistence type="predicted"/>